<keyword evidence="4" id="KW-1185">Reference proteome</keyword>
<reference evidence="4" key="1">
    <citation type="journal article" date="2019" name="Int. J. Syst. Evol. Microbiol.">
        <title>The Global Catalogue of Microorganisms (GCM) 10K type strain sequencing project: providing services to taxonomists for standard genome sequencing and annotation.</title>
        <authorList>
            <consortium name="The Broad Institute Genomics Platform"/>
            <consortium name="The Broad Institute Genome Sequencing Center for Infectious Disease"/>
            <person name="Wu L."/>
            <person name="Ma J."/>
        </authorList>
    </citation>
    <scope>NUCLEOTIDE SEQUENCE [LARGE SCALE GENOMIC DNA]</scope>
    <source>
        <strain evidence="4">CCUG 49560</strain>
    </source>
</reference>
<gene>
    <name evidence="3" type="ORF">ACFO8L_09965</name>
</gene>
<dbReference type="PANTHER" id="PTHR43767">
    <property type="entry name" value="LONG-CHAIN-FATTY-ACID--COA LIGASE"/>
    <property type="match status" value="1"/>
</dbReference>
<dbReference type="InterPro" id="IPR000873">
    <property type="entry name" value="AMP-dep_synth/lig_dom"/>
</dbReference>
<proteinExistence type="predicted"/>
<feature type="domain" description="AMP-binding enzyme C-terminal" evidence="2">
    <location>
        <begin position="439"/>
        <end position="514"/>
    </location>
</feature>
<name>A0ABV9EBL1_9ACTN</name>
<feature type="domain" description="AMP-dependent synthetase/ligase" evidence="1">
    <location>
        <begin position="16"/>
        <end position="383"/>
    </location>
</feature>
<evidence type="ECO:0000313" key="4">
    <source>
        <dbReference type="Proteomes" id="UP001595891"/>
    </source>
</evidence>
<dbReference type="Pfam" id="PF00501">
    <property type="entry name" value="AMP-binding"/>
    <property type="match status" value="1"/>
</dbReference>
<dbReference type="InterPro" id="IPR025110">
    <property type="entry name" value="AMP-bd_C"/>
</dbReference>
<dbReference type="InterPro" id="IPR050237">
    <property type="entry name" value="ATP-dep_AMP-bd_enzyme"/>
</dbReference>
<dbReference type="PANTHER" id="PTHR43767:SF1">
    <property type="entry name" value="NONRIBOSOMAL PEPTIDE SYNTHASE PES1 (EUROFUNG)-RELATED"/>
    <property type="match status" value="1"/>
</dbReference>
<organism evidence="3 4">
    <name type="scientific">Sphaerisporangium corydalis</name>
    <dbReference type="NCBI Taxonomy" id="1441875"/>
    <lineage>
        <taxon>Bacteria</taxon>
        <taxon>Bacillati</taxon>
        <taxon>Actinomycetota</taxon>
        <taxon>Actinomycetes</taxon>
        <taxon>Streptosporangiales</taxon>
        <taxon>Streptosporangiaceae</taxon>
        <taxon>Sphaerisporangium</taxon>
    </lineage>
</organism>
<evidence type="ECO:0000313" key="3">
    <source>
        <dbReference type="EMBL" id="MFC4586399.1"/>
    </source>
</evidence>
<dbReference type="Proteomes" id="UP001595891">
    <property type="component" value="Unassembled WGS sequence"/>
</dbReference>
<dbReference type="InterPro" id="IPR045851">
    <property type="entry name" value="AMP-bd_C_sf"/>
</dbReference>
<accession>A0ABV9EBL1</accession>
<comment type="caution">
    <text evidence="3">The sequence shown here is derived from an EMBL/GenBank/DDBJ whole genome shotgun (WGS) entry which is preliminary data.</text>
</comment>
<dbReference type="InterPro" id="IPR042099">
    <property type="entry name" value="ANL_N_sf"/>
</dbReference>
<sequence length="529" mass="56675">MEFNHADLFEGLADAIGDRVAVISGDTRLTYAELDAHASRLAHYLSERGVEPGQHVGIQLYNGVEYIAGLLATLKIRAVPINVNYRYVESELLYLYTDAEIVALLYDVEFDERVAATAPKCPKLETLVAVGGPSAVDGAVPYDQALAGRSGGREGFPRRTGDDVYIIYTGGTTGMPKGVMWRTEDLFMAFGGGNPYGEPHREPGQVIETARNSGPILMMPAAPLMHGAAQMATFISWWMGGTIVYTRKFDAAEVLRTVEREKVLTINITGDAMARPLADEVAAGTYDLSSLVVLSSTGAILTGAVRERLQELLPNVMIMDSFGSTESGYTAAAVAGSSPESGLKYQPNPTATLAVLNDALEPVEPGSGEMGTVAKAGNIAFGYYNDPGKTASTFVTDKEGTRWLLTGDLAKIEDDGTILVFGRGSQCINTGGEKVFPEEIEAVLKGHPAVFDAVVTGIPDDRWGSRVAAVVEPREGTAPTAEELDAHCRAKLSGYKVPRTYAFVDRMVRSPAGKADYRWAKQTAQSALT</sequence>
<dbReference type="Pfam" id="PF13193">
    <property type="entry name" value="AMP-binding_C"/>
    <property type="match status" value="1"/>
</dbReference>
<dbReference type="RefSeq" id="WP_262846692.1">
    <property type="nucleotide sequence ID" value="NZ_JANZYP010000050.1"/>
</dbReference>
<protein>
    <submittedName>
        <fullName evidence="3">Acyl-CoA synthetase</fullName>
    </submittedName>
</protein>
<dbReference type="Gene3D" id="3.30.300.30">
    <property type="match status" value="1"/>
</dbReference>
<evidence type="ECO:0000259" key="1">
    <source>
        <dbReference type="Pfam" id="PF00501"/>
    </source>
</evidence>
<evidence type="ECO:0000259" key="2">
    <source>
        <dbReference type="Pfam" id="PF13193"/>
    </source>
</evidence>
<dbReference type="Gene3D" id="3.40.50.12780">
    <property type="entry name" value="N-terminal domain of ligase-like"/>
    <property type="match status" value="1"/>
</dbReference>
<dbReference type="InterPro" id="IPR020845">
    <property type="entry name" value="AMP-binding_CS"/>
</dbReference>
<dbReference type="EMBL" id="JBHSFN010000005">
    <property type="protein sequence ID" value="MFC4586399.1"/>
    <property type="molecule type" value="Genomic_DNA"/>
</dbReference>
<dbReference type="NCBIfam" id="NF005863">
    <property type="entry name" value="PRK07798.1"/>
    <property type="match status" value="1"/>
</dbReference>
<dbReference type="PROSITE" id="PS00455">
    <property type="entry name" value="AMP_BINDING"/>
    <property type="match status" value="1"/>
</dbReference>
<dbReference type="SUPFAM" id="SSF56801">
    <property type="entry name" value="Acetyl-CoA synthetase-like"/>
    <property type="match status" value="1"/>
</dbReference>